<evidence type="ECO:0000256" key="1">
    <source>
        <dbReference type="ARBA" id="ARBA00006817"/>
    </source>
</evidence>
<protein>
    <recommendedName>
        <fullName evidence="2">Activator of Hsp90 ATPase homologue 1/2-like C-terminal domain-containing protein</fullName>
    </recommendedName>
</protein>
<sequence length="321" mass="36037">MTAAAASNEIRLTRVYDAPVAAVWDAWTDLAQVAQWWGPRGFTITTKSKDLRAGGHWDYIMHGPDGKDWPNYARYHEVVPRERLVYDHGASSADAKPLFHVVAQFRDLGGKTQFDMCMTLATAEEAQKTRGFIKAAGGNSTWDRLAEYLEKDDQGRELFVINRSFDAPIASVFDMWTTPAHLAQWLPPTGMTMAFRRVDIRTGGDAFWSMSSGDFTMYGRFEYLDVQRPDRIVYSQYFADEHENITRQPGAPTWPEKMVTTVTFTEEGAGQTRVQVRSEVLGVVTAEEIAAFVAERSGMTQGWTGSFDKLEELLPSVAAHS</sequence>
<dbReference type="AlphaFoldDB" id="A0A3D4VA70"/>
<feature type="domain" description="Activator of Hsp90 ATPase homologue 1/2-like C-terminal" evidence="2">
    <location>
        <begin position="17"/>
        <end position="150"/>
    </location>
</feature>
<dbReference type="CDD" id="cd08894">
    <property type="entry name" value="SRPBCC_CalC_Aha1-like_1"/>
    <property type="match status" value="1"/>
</dbReference>
<comment type="similarity">
    <text evidence="1">Belongs to the AHA1 family.</text>
</comment>
<dbReference type="Proteomes" id="UP000264071">
    <property type="component" value="Unassembled WGS sequence"/>
</dbReference>
<gene>
    <name evidence="3" type="ORF">DGD08_12520</name>
</gene>
<dbReference type="Gene3D" id="3.30.530.20">
    <property type="match status" value="2"/>
</dbReference>
<evidence type="ECO:0000259" key="2">
    <source>
        <dbReference type="Pfam" id="PF08327"/>
    </source>
</evidence>
<proteinExistence type="inferred from homology"/>
<dbReference type="SUPFAM" id="SSF55961">
    <property type="entry name" value="Bet v1-like"/>
    <property type="match status" value="2"/>
</dbReference>
<name>A0A3D4VA70_9BACT</name>
<accession>A0A3D4VA70</accession>
<dbReference type="InterPro" id="IPR023393">
    <property type="entry name" value="START-like_dom_sf"/>
</dbReference>
<organism evidence="3 4">
    <name type="scientific">Gemmatimonas aurantiaca</name>
    <dbReference type="NCBI Taxonomy" id="173480"/>
    <lineage>
        <taxon>Bacteria</taxon>
        <taxon>Pseudomonadati</taxon>
        <taxon>Gemmatimonadota</taxon>
        <taxon>Gemmatimonadia</taxon>
        <taxon>Gemmatimonadales</taxon>
        <taxon>Gemmatimonadaceae</taxon>
        <taxon>Gemmatimonas</taxon>
    </lineage>
</organism>
<dbReference type="EMBL" id="DPIY01000010">
    <property type="protein sequence ID" value="HCT58020.1"/>
    <property type="molecule type" value="Genomic_DNA"/>
</dbReference>
<dbReference type="CDD" id="cd07814">
    <property type="entry name" value="SRPBCC_CalC_Aha1-like"/>
    <property type="match status" value="1"/>
</dbReference>
<reference evidence="3 4" key="1">
    <citation type="journal article" date="2018" name="Nat. Biotechnol.">
        <title>A standardized bacterial taxonomy based on genome phylogeny substantially revises the tree of life.</title>
        <authorList>
            <person name="Parks D.H."/>
            <person name="Chuvochina M."/>
            <person name="Waite D.W."/>
            <person name="Rinke C."/>
            <person name="Skarshewski A."/>
            <person name="Chaumeil P.A."/>
            <person name="Hugenholtz P."/>
        </authorList>
    </citation>
    <scope>NUCLEOTIDE SEQUENCE [LARGE SCALE GENOMIC DNA]</scope>
    <source>
        <strain evidence="3">UBA8844</strain>
    </source>
</reference>
<evidence type="ECO:0000313" key="3">
    <source>
        <dbReference type="EMBL" id="HCT58020.1"/>
    </source>
</evidence>
<evidence type="ECO:0000313" key="4">
    <source>
        <dbReference type="Proteomes" id="UP000264071"/>
    </source>
</evidence>
<dbReference type="InterPro" id="IPR013538">
    <property type="entry name" value="ASHA1/2-like_C"/>
</dbReference>
<feature type="domain" description="Activator of Hsp90 ATPase homologue 1/2-like C-terminal" evidence="2">
    <location>
        <begin position="166"/>
        <end position="314"/>
    </location>
</feature>
<dbReference type="Pfam" id="PF08327">
    <property type="entry name" value="AHSA1"/>
    <property type="match status" value="2"/>
</dbReference>
<dbReference type="OMA" id="VWDAWTD"/>
<comment type="caution">
    <text evidence="3">The sequence shown here is derived from an EMBL/GenBank/DDBJ whole genome shotgun (WGS) entry which is preliminary data.</text>
</comment>